<sequence>SLESKCKFQQNGVSCSGSAKLGKIVNYSANITSYFIGCTKYQKNEKWHRFIKVNLDEIDLPLLKKLFM</sequence>
<name>A0A9N9P8W8_9GLOM</name>
<dbReference type="AlphaFoldDB" id="A0A9N9P8W8"/>
<proteinExistence type="predicted"/>
<evidence type="ECO:0000313" key="1">
    <source>
        <dbReference type="EMBL" id="CAG8801567.1"/>
    </source>
</evidence>
<evidence type="ECO:0000313" key="2">
    <source>
        <dbReference type="Proteomes" id="UP000789405"/>
    </source>
</evidence>
<organism evidence="1 2">
    <name type="scientific">Dentiscutata erythropus</name>
    <dbReference type="NCBI Taxonomy" id="1348616"/>
    <lineage>
        <taxon>Eukaryota</taxon>
        <taxon>Fungi</taxon>
        <taxon>Fungi incertae sedis</taxon>
        <taxon>Mucoromycota</taxon>
        <taxon>Glomeromycotina</taxon>
        <taxon>Glomeromycetes</taxon>
        <taxon>Diversisporales</taxon>
        <taxon>Gigasporaceae</taxon>
        <taxon>Dentiscutata</taxon>
    </lineage>
</organism>
<comment type="caution">
    <text evidence="1">The sequence shown here is derived from an EMBL/GenBank/DDBJ whole genome shotgun (WGS) entry which is preliminary data.</text>
</comment>
<keyword evidence="2" id="KW-1185">Reference proteome</keyword>
<accession>A0A9N9P8W8</accession>
<dbReference type="EMBL" id="CAJVPY010036003">
    <property type="protein sequence ID" value="CAG8801567.1"/>
    <property type="molecule type" value="Genomic_DNA"/>
</dbReference>
<protein>
    <submittedName>
        <fullName evidence="1">709_t:CDS:1</fullName>
    </submittedName>
</protein>
<dbReference type="Proteomes" id="UP000789405">
    <property type="component" value="Unassembled WGS sequence"/>
</dbReference>
<feature type="non-terminal residue" evidence="1">
    <location>
        <position position="68"/>
    </location>
</feature>
<feature type="non-terminal residue" evidence="1">
    <location>
        <position position="1"/>
    </location>
</feature>
<reference evidence="1" key="1">
    <citation type="submission" date="2021-06" db="EMBL/GenBank/DDBJ databases">
        <authorList>
            <person name="Kallberg Y."/>
            <person name="Tangrot J."/>
            <person name="Rosling A."/>
        </authorList>
    </citation>
    <scope>NUCLEOTIDE SEQUENCE</scope>
    <source>
        <strain evidence="1">MA453B</strain>
    </source>
</reference>
<gene>
    <name evidence="1" type="ORF">DERYTH_LOCUS23479</name>
</gene>
<dbReference type="OrthoDB" id="2384047at2759"/>